<dbReference type="AlphaFoldDB" id="A0A075A532"/>
<dbReference type="KEGG" id="ovi:T265_00718"/>
<evidence type="ECO:0000313" key="3">
    <source>
        <dbReference type="Proteomes" id="UP000054324"/>
    </source>
</evidence>
<dbReference type="GeneID" id="20314906"/>
<gene>
    <name evidence="2" type="ORF">T265_00718</name>
</gene>
<dbReference type="OrthoDB" id="6266369at2759"/>
<dbReference type="EMBL" id="KL596625">
    <property type="protein sequence ID" value="KER33407.1"/>
    <property type="molecule type" value="Genomic_DNA"/>
</dbReference>
<keyword evidence="3" id="KW-1185">Reference proteome</keyword>
<protein>
    <submittedName>
        <fullName evidence="2">Uncharacterized protein</fullName>
    </submittedName>
</protein>
<name>A0A075A532_OPIVI</name>
<dbReference type="CTD" id="20314906"/>
<sequence length="175" mass="19090">MYLSKPSGQDGMNFEERSDGVAQFPGKFMSVRGSNPTSATRLPLSRLGQPGSIPALVLPSGDMAARHRKGATAERFYLYEIKAAGILTLSNSPDTSFPYSFRYLPGQYDFTPRPPRTTITRSAGPRCSPLAFLAWLDLVERSSSQCSPRDDCSTQTRTPRQGGSFRSSSESIGVL</sequence>
<feature type="region of interest" description="Disordered" evidence="1">
    <location>
        <begin position="144"/>
        <end position="175"/>
    </location>
</feature>
<proteinExistence type="predicted"/>
<dbReference type="Proteomes" id="UP000054324">
    <property type="component" value="Unassembled WGS sequence"/>
</dbReference>
<evidence type="ECO:0000256" key="1">
    <source>
        <dbReference type="SAM" id="MobiDB-lite"/>
    </source>
</evidence>
<dbReference type="RefSeq" id="XP_009162831.1">
    <property type="nucleotide sequence ID" value="XM_009164567.1"/>
</dbReference>
<reference evidence="2 3" key="1">
    <citation type="submission" date="2013-11" db="EMBL/GenBank/DDBJ databases">
        <title>Opisthorchis viverrini - life in the bile duct.</title>
        <authorList>
            <person name="Young N.D."/>
            <person name="Nagarajan N."/>
            <person name="Lin S.J."/>
            <person name="Korhonen P.K."/>
            <person name="Jex A.R."/>
            <person name="Hall R.S."/>
            <person name="Safavi-Hemami H."/>
            <person name="Kaewkong W."/>
            <person name="Bertrand D."/>
            <person name="Gao S."/>
            <person name="Seet Q."/>
            <person name="Wongkham S."/>
            <person name="Teh B.T."/>
            <person name="Wongkham C."/>
            <person name="Intapan P.M."/>
            <person name="Maleewong W."/>
            <person name="Yang X."/>
            <person name="Hu M."/>
            <person name="Wang Z."/>
            <person name="Hofmann A."/>
            <person name="Sternberg P.W."/>
            <person name="Tan P."/>
            <person name="Wang J."/>
            <person name="Gasser R.B."/>
        </authorList>
    </citation>
    <scope>NUCLEOTIDE SEQUENCE [LARGE SCALE GENOMIC DNA]</scope>
</reference>
<evidence type="ECO:0000313" key="2">
    <source>
        <dbReference type="EMBL" id="KER33407.1"/>
    </source>
</evidence>
<organism evidence="2 3">
    <name type="scientific">Opisthorchis viverrini</name>
    <name type="common">Southeast Asian liver fluke</name>
    <dbReference type="NCBI Taxonomy" id="6198"/>
    <lineage>
        <taxon>Eukaryota</taxon>
        <taxon>Metazoa</taxon>
        <taxon>Spiralia</taxon>
        <taxon>Lophotrochozoa</taxon>
        <taxon>Platyhelminthes</taxon>
        <taxon>Trematoda</taxon>
        <taxon>Digenea</taxon>
        <taxon>Opisthorchiida</taxon>
        <taxon>Opisthorchiata</taxon>
        <taxon>Opisthorchiidae</taxon>
        <taxon>Opisthorchis</taxon>
    </lineage>
</organism>
<accession>A0A075A532</accession>